<proteinExistence type="predicted"/>
<feature type="compositionally biased region" description="Basic and acidic residues" evidence="1">
    <location>
        <begin position="44"/>
        <end position="55"/>
    </location>
</feature>
<dbReference type="Proteomes" id="UP000472240">
    <property type="component" value="Chromosome 6"/>
</dbReference>
<evidence type="ECO:0000313" key="3">
    <source>
        <dbReference type="Proteomes" id="UP000472240"/>
    </source>
</evidence>
<keyword evidence="3" id="KW-1185">Reference proteome</keyword>
<accession>A0A671DZ63</accession>
<name>A0A671DZ63_RHIFE</name>
<evidence type="ECO:0000256" key="1">
    <source>
        <dbReference type="SAM" id="MobiDB-lite"/>
    </source>
</evidence>
<protein>
    <submittedName>
        <fullName evidence="2">Uncharacterized protein</fullName>
    </submittedName>
</protein>
<reference evidence="2 3" key="2">
    <citation type="journal article" date="2018" name="Annu Rev Anim Biosci">
        <title>Bat Biology, Genomes, and the Bat1K Project: To Generate Chromosome-Level Genomes for All Living Bat Species.</title>
        <authorList>
            <person name="Teeling E.C."/>
            <person name="Vernes S.C."/>
            <person name="Davalos L.M."/>
            <person name="Ray D.A."/>
            <person name="Gilbert M.T.P."/>
            <person name="Myers E."/>
        </authorList>
    </citation>
    <scope>NUCLEOTIDE SEQUENCE</scope>
</reference>
<dbReference type="AlphaFoldDB" id="A0A671DZ63"/>
<reference evidence="2" key="5">
    <citation type="submission" date="2025-09" db="UniProtKB">
        <authorList>
            <consortium name="Ensembl"/>
        </authorList>
    </citation>
    <scope>IDENTIFICATION</scope>
</reference>
<dbReference type="InParanoid" id="A0A671DZ63"/>
<sequence>MVADEQVQQGPSKLKGIAELGMNKWKKKKDKDKVKLLESMGTSKKNEEEKRHGLDKQAPARVAGEAANGKDPEESIQDPQARSGGLQQIPIII</sequence>
<feature type="region of interest" description="Disordered" evidence="1">
    <location>
        <begin position="28"/>
        <end position="93"/>
    </location>
</feature>
<reference evidence="3" key="3">
    <citation type="submission" date="2018-12" db="EMBL/GenBank/DDBJ databases">
        <title>G10K-VGP greater horseshoe bat female genome, primary haplotype.</title>
        <authorList>
            <person name="Teeling E."/>
            <person name="Myers G."/>
            <person name="Vernes S."/>
            <person name="Pippel M."/>
            <person name="Winkler S."/>
            <person name="Fedrigo O."/>
            <person name="Rhie A."/>
            <person name="Koren S."/>
            <person name="Phillippy A."/>
            <person name="Lewin H."/>
            <person name="Damas J."/>
            <person name="Howe K."/>
            <person name="Mountcastle J."/>
            <person name="Jarvis E.D."/>
        </authorList>
    </citation>
    <scope>NUCLEOTIDE SEQUENCE [LARGE SCALE GENOMIC DNA]</scope>
</reference>
<evidence type="ECO:0000313" key="2">
    <source>
        <dbReference type="Ensembl" id="ENSRFEP00010006165.1"/>
    </source>
</evidence>
<dbReference type="Ensembl" id="ENSRFET00010006759.1">
    <property type="protein sequence ID" value="ENSRFEP00010006165.1"/>
    <property type="gene ID" value="ENSRFEG00010004210.1"/>
</dbReference>
<dbReference type="GeneTree" id="ENSGT00990000208613"/>
<reference evidence="2 3" key="1">
    <citation type="journal article" date="2015" name="Annu Rev Anim Biosci">
        <title>The Genome 10K Project: a way forward.</title>
        <authorList>
            <person name="Koepfli K.P."/>
            <person name="Paten B."/>
            <person name="O'Brien S.J."/>
            <person name="Koepfli K.P."/>
            <person name="Paten B."/>
            <person name="Antunes A."/>
            <person name="Belov K."/>
            <person name="Bustamante C."/>
            <person name="Castoe T.A."/>
            <person name="Clawson H."/>
            <person name="Crawford A.J."/>
            <person name="Diekhans M."/>
            <person name="Distel D."/>
            <person name="Durbin R."/>
            <person name="Earl D."/>
            <person name="Fujita M.K."/>
            <person name="Gamble T."/>
            <person name="Georges A."/>
            <person name="Gemmell N."/>
            <person name="Gilbert M.T."/>
            <person name="Graves J.M."/>
            <person name="Green R.E."/>
            <person name="Hickey G."/>
            <person name="Jarvis E.D."/>
            <person name="Johnson W."/>
            <person name="Komissarov A."/>
            <person name="Korf I."/>
            <person name="Kuhn R."/>
            <person name="Larkin D.M."/>
            <person name="Lewin H."/>
            <person name="Lopez J.V."/>
            <person name="Ma J."/>
            <person name="Marques-Bonet T."/>
            <person name="Miller W."/>
            <person name="Murphy R."/>
            <person name="Pevzner P."/>
            <person name="Shapiro B."/>
            <person name="Steiner C."/>
            <person name="Tamazian G."/>
            <person name="Venkatesh B."/>
            <person name="Wang J."/>
            <person name="Wayne R."/>
            <person name="Wiley E."/>
            <person name="Yang H."/>
            <person name="Zhang G."/>
            <person name="Haussler D."/>
            <person name="Ryder O."/>
            <person name="O'Brien S.J."/>
        </authorList>
    </citation>
    <scope>NUCLEOTIDE SEQUENCE</scope>
</reference>
<reference evidence="2" key="4">
    <citation type="submission" date="2025-08" db="UniProtKB">
        <authorList>
            <consortium name="Ensembl"/>
        </authorList>
    </citation>
    <scope>IDENTIFICATION</scope>
</reference>
<organism evidence="2 3">
    <name type="scientific">Rhinolophus ferrumequinum</name>
    <name type="common">Greater horseshoe bat</name>
    <dbReference type="NCBI Taxonomy" id="59479"/>
    <lineage>
        <taxon>Eukaryota</taxon>
        <taxon>Metazoa</taxon>
        <taxon>Chordata</taxon>
        <taxon>Craniata</taxon>
        <taxon>Vertebrata</taxon>
        <taxon>Euteleostomi</taxon>
        <taxon>Mammalia</taxon>
        <taxon>Eutheria</taxon>
        <taxon>Laurasiatheria</taxon>
        <taxon>Chiroptera</taxon>
        <taxon>Yinpterochiroptera</taxon>
        <taxon>Rhinolophoidea</taxon>
        <taxon>Rhinolophidae</taxon>
        <taxon>Rhinolophinae</taxon>
        <taxon>Rhinolophus</taxon>
    </lineage>
</organism>